<protein>
    <submittedName>
        <fullName evidence="1">Enoyl-CoA hydratase/carnithine racemase</fullName>
    </submittedName>
</protein>
<dbReference type="STRING" id="168276.SAMN05444580_10768"/>
<dbReference type="GO" id="GO:0004165">
    <property type="term" value="F:delta(3)-delta(2)-enoyl-CoA isomerase activity"/>
    <property type="evidence" value="ECO:0007669"/>
    <property type="project" value="TreeGrafter"/>
</dbReference>
<dbReference type="EMBL" id="FNAB01000007">
    <property type="protein sequence ID" value="SDD86280.1"/>
    <property type="molecule type" value="Genomic_DNA"/>
</dbReference>
<dbReference type="InterPro" id="IPR001753">
    <property type="entry name" value="Enoyl-CoA_hydra/iso"/>
</dbReference>
<dbReference type="Pfam" id="PF00378">
    <property type="entry name" value="ECH_1"/>
    <property type="match status" value="1"/>
</dbReference>
<gene>
    <name evidence="1" type="ORF">SAMN05444580_10768</name>
</gene>
<reference evidence="1 2" key="1">
    <citation type="submission" date="2016-10" db="EMBL/GenBank/DDBJ databases">
        <authorList>
            <person name="de Groot N.N."/>
        </authorList>
    </citation>
    <scope>NUCLEOTIDE SEQUENCE [LARGE SCALE GENOMIC DNA]</scope>
    <source>
        <strain evidence="1 2">JCM 11308</strain>
    </source>
</reference>
<keyword evidence="2" id="KW-1185">Reference proteome</keyword>
<dbReference type="AlphaFoldDB" id="A0A1G6Y7D7"/>
<organism evidence="1 2">
    <name type="scientific">Rhodococcus tukisamuensis</name>
    <dbReference type="NCBI Taxonomy" id="168276"/>
    <lineage>
        <taxon>Bacteria</taxon>
        <taxon>Bacillati</taxon>
        <taxon>Actinomycetota</taxon>
        <taxon>Actinomycetes</taxon>
        <taxon>Mycobacteriales</taxon>
        <taxon>Nocardiaceae</taxon>
        <taxon>Rhodococcus</taxon>
    </lineage>
</organism>
<proteinExistence type="predicted"/>
<dbReference type="PANTHER" id="PTHR11941:SF75">
    <property type="entry name" value="ENOYL-COA HYDRATASE_ISOMERASE FAMILY PROTEIN"/>
    <property type="match status" value="1"/>
</dbReference>
<dbReference type="GO" id="GO:0006635">
    <property type="term" value="P:fatty acid beta-oxidation"/>
    <property type="evidence" value="ECO:0007669"/>
    <property type="project" value="TreeGrafter"/>
</dbReference>
<dbReference type="Gene3D" id="3.90.226.10">
    <property type="entry name" value="2-enoyl-CoA Hydratase, Chain A, domain 1"/>
    <property type="match status" value="1"/>
</dbReference>
<evidence type="ECO:0000313" key="2">
    <source>
        <dbReference type="Proteomes" id="UP000199417"/>
    </source>
</evidence>
<dbReference type="Proteomes" id="UP000199417">
    <property type="component" value="Unassembled WGS sequence"/>
</dbReference>
<dbReference type="RefSeq" id="WP_072843686.1">
    <property type="nucleotide sequence ID" value="NZ_FNAB01000007.1"/>
</dbReference>
<dbReference type="CDD" id="cd06558">
    <property type="entry name" value="crotonase-like"/>
    <property type="match status" value="1"/>
</dbReference>
<sequence length="232" mass="24777">MPYLERDGDVFILYLGNAGQTDSENRFHPDWIDAVHARLDEVEAHEGPAALVTTATGKFFTNGLDTDWLFGNLDKAHWYLDRVHTVFARLLEFPMTTVAAVQGHAFGAGAMLATSHDQRVMRSDRGFYCLPEANLNMGFTIGMNSLMTTQLPRATAVEAMTSARRYGGPDAVAGGIVHEAVEGDGVLAAAVARAAASTNVRGDNLGRIKAGIHAPILTALAVPTDAGNLKLG</sequence>
<accession>A0A1G6Y7D7</accession>
<dbReference type="SUPFAM" id="SSF52096">
    <property type="entry name" value="ClpP/crotonase"/>
    <property type="match status" value="1"/>
</dbReference>
<name>A0A1G6Y7D7_9NOCA</name>
<dbReference type="InterPro" id="IPR029045">
    <property type="entry name" value="ClpP/crotonase-like_dom_sf"/>
</dbReference>
<evidence type="ECO:0000313" key="1">
    <source>
        <dbReference type="EMBL" id="SDD86280.1"/>
    </source>
</evidence>
<dbReference type="PANTHER" id="PTHR11941">
    <property type="entry name" value="ENOYL-COA HYDRATASE-RELATED"/>
    <property type="match status" value="1"/>
</dbReference>